<dbReference type="AlphaFoldDB" id="A0A450T772"/>
<evidence type="ECO:0008006" key="3">
    <source>
        <dbReference type="Google" id="ProtNLM"/>
    </source>
</evidence>
<proteinExistence type="predicted"/>
<organism evidence="2">
    <name type="scientific">Candidatus Kentrum sp. FW</name>
    <dbReference type="NCBI Taxonomy" id="2126338"/>
    <lineage>
        <taxon>Bacteria</taxon>
        <taxon>Pseudomonadati</taxon>
        <taxon>Pseudomonadota</taxon>
        <taxon>Gammaproteobacteria</taxon>
        <taxon>Candidatus Kentrum</taxon>
    </lineage>
</organism>
<feature type="region of interest" description="Disordered" evidence="1">
    <location>
        <begin position="1"/>
        <end position="33"/>
    </location>
</feature>
<evidence type="ECO:0000256" key="1">
    <source>
        <dbReference type="SAM" id="MobiDB-lite"/>
    </source>
</evidence>
<protein>
    <recommendedName>
        <fullName evidence="3">AAA ATPase domain-containing protein</fullName>
    </recommendedName>
</protein>
<name>A0A450T772_9GAMM</name>
<dbReference type="InterPro" id="IPR011990">
    <property type="entry name" value="TPR-like_helical_dom_sf"/>
</dbReference>
<reference evidence="2" key="1">
    <citation type="submission" date="2019-02" db="EMBL/GenBank/DDBJ databases">
        <authorList>
            <person name="Gruber-Vodicka R. H."/>
            <person name="Seah K. B. B."/>
        </authorList>
    </citation>
    <scope>NUCLEOTIDE SEQUENCE</scope>
    <source>
        <strain evidence="2">BECK_BZ131</strain>
    </source>
</reference>
<sequence>MGTGLPGDQEGITGRTRKPLTGSSVPPGAAPVSQEQSAPYLIAPSRLLDLGVTQRFDELVGREAELELLIRAWRDPATRILVLVAEGGEGKTSLVAQWLTEHFIGTGWAGVEAFFDWSFYSQGTRDQSAANSGQFLDTALRHFGEAALADSPASADQKAEALARCVARQRTLLVLDGVEPLQHPDRPGGLAGRFKDVGIGRLVKALAQMPEFGDGKNNDQGRRPPWAGTGLCIVTSRVPLVELKRFHAGDERSGPVWEYPLDHLSFEAAARLLHGAGARRAGEADIELGDGELLQVAEELRGHALTCQLLGGYLKHVQAGDIRRQDQVDWRQVFDVEQEGHAWRVMRAYERWFAAHGEAGRRQLAVLRLLGLFDRPADAGCLAALRREPAIPGLTEPLVGLSAWDWTELVSRFAEEHRLLSVAGHGEEARLDAHPLIRAYFAQGLVTENPMVGTEGHRRLFEHLTTTTEHRPDTLEGLQPLYQAVAHGCRAGLYQRALDDIYKNRILRGTGNGGGFFSTTQLGALGEDLGAIACFFREPWARVVPDLSPPARAWLFSQAAVLLEELGRLAEARAPLQAGLEMAVGQKDWPNVATGARNLSELESMLGELAAAAKLARDSMGFADRAEDDYKRIISRAAYAHVQHQAGRWVQAEKGFREAEHLQAKFQPQYPRLYSGHGFWYGELLLTGPERAAWWTTLGNTVPKTERYVSECDRIAARATETHQWAETNVQKLAIVLDRLTLGRAGLYRALLANGDRSDRLASPVAHLDAAVDGLRRMNRISYLPHGLLSRSWLRCLRGERAGSVADLEEAWDIAERGPMPLFQADILLTRARLFWRAGDYPWGSPRADLVAARRLVEKHGYHRRDGELRDAEEVIGGG</sequence>
<evidence type="ECO:0000313" key="2">
    <source>
        <dbReference type="EMBL" id="VFJ62382.1"/>
    </source>
</evidence>
<dbReference type="InterPro" id="IPR027417">
    <property type="entry name" value="P-loop_NTPase"/>
</dbReference>
<gene>
    <name evidence="2" type="ORF">BECKFW1821C_GA0114237_100243</name>
</gene>
<accession>A0A450T772</accession>
<dbReference type="SUPFAM" id="SSF48452">
    <property type="entry name" value="TPR-like"/>
    <property type="match status" value="1"/>
</dbReference>
<dbReference type="Gene3D" id="1.25.40.10">
    <property type="entry name" value="Tetratricopeptide repeat domain"/>
    <property type="match status" value="1"/>
</dbReference>
<dbReference type="EMBL" id="CAADFE010000002">
    <property type="protein sequence ID" value="VFJ62382.1"/>
    <property type="molecule type" value="Genomic_DNA"/>
</dbReference>
<dbReference type="SUPFAM" id="SSF52540">
    <property type="entry name" value="P-loop containing nucleoside triphosphate hydrolases"/>
    <property type="match status" value="1"/>
</dbReference>
<dbReference type="Gene3D" id="3.40.50.300">
    <property type="entry name" value="P-loop containing nucleotide triphosphate hydrolases"/>
    <property type="match status" value="1"/>
</dbReference>